<evidence type="ECO:0000313" key="12">
    <source>
        <dbReference type="EMBL" id="AGH28239.1"/>
    </source>
</evidence>
<dbReference type="SUPFAM" id="SSF103491">
    <property type="entry name" value="Preprotein translocase SecY subunit"/>
    <property type="match status" value="1"/>
</dbReference>
<reference evidence="12" key="1">
    <citation type="journal article" date="2014" name="Genome Biol. Evol.">
        <title>Serial gene losses and foreign DNA underlie size and sequence variation in the plastid genomes of diatoms.</title>
        <authorList>
            <person name="Ruck E.C."/>
            <person name="Nakov T."/>
            <person name="Jansen R.K."/>
            <person name="Theriot E.C."/>
            <person name="Alverson A.J."/>
        </authorList>
    </citation>
    <scope>NUCLEOTIDE SEQUENCE</scope>
    <source>
        <strain evidence="12">Utcc605</strain>
    </source>
</reference>
<evidence type="ECO:0000256" key="1">
    <source>
        <dbReference type="ARBA" id="ARBA00004141"/>
    </source>
</evidence>
<evidence type="ECO:0000256" key="7">
    <source>
        <dbReference type="ARBA" id="ARBA00023010"/>
    </source>
</evidence>
<dbReference type="GeneID" id="19739553"/>
<dbReference type="PANTHER" id="PTHR10906">
    <property type="entry name" value="SECY/SEC61-ALPHA FAMILY MEMBER"/>
    <property type="match status" value="1"/>
</dbReference>
<evidence type="ECO:0000256" key="4">
    <source>
        <dbReference type="ARBA" id="ARBA00022692"/>
    </source>
</evidence>
<feature type="transmembrane region" description="Helical" evidence="9">
    <location>
        <begin position="300"/>
        <end position="322"/>
    </location>
</feature>
<dbReference type="InterPro" id="IPR023201">
    <property type="entry name" value="SecY_dom_sf"/>
</dbReference>
<proteinExistence type="inferred from homology"/>
<evidence type="ECO:0000256" key="2">
    <source>
        <dbReference type="ARBA" id="ARBA00005751"/>
    </source>
</evidence>
<dbReference type="AlphaFoldDB" id="A0A023HA75"/>
<dbReference type="Pfam" id="PF00344">
    <property type="entry name" value="SecY"/>
    <property type="match status" value="1"/>
</dbReference>
<comment type="subcellular location">
    <subcellularLocation>
        <location evidence="1 10">Membrane</location>
        <topology evidence="1 10">Multi-pass membrane protein</topology>
    </subcellularLocation>
    <subcellularLocation>
        <location evidence="9">Plastid</location>
        <location evidence="9">Chloroplast thylakoid membrane</location>
        <topology evidence="9">Multi-pass membrane protein</topology>
    </subcellularLocation>
</comment>
<keyword evidence="9" id="KW-0793">Thylakoid</keyword>
<comment type="subunit">
    <text evidence="9">Component of the plastid Sec protein translocase complex, which is composed of at least SecY and SecE.</text>
</comment>
<evidence type="ECO:0000256" key="10">
    <source>
        <dbReference type="RuleBase" id="RU003484"/>
    </source>
</evidence>
<feature type="transmembrane region" description="Helical" evidence="9">
    <location>
        <begin position="168"/>
        <end position="190"/>
    </location>
</feature>
<feature type="transmembrane region" description="Helical" evidence="9">
    <location>
        <begin position="143"/>
        <end position="161"/>
    </location>
</feature>
<sequence length="420" mass="47056">MKIINTISLQIILKRLLISLGVILFIRIGSFLPVPGINHTDLALYIQANPVAKSLVSTFSGDDTFVIGLFTLNIFPYINASILVQLVIAFSPSLSRLQKEGDLNARRSLNRLTRFITLIWAIIQSVSLGIYLKQILFDWNIQLLFEIVIWLTTGAMIVLWLSELITDYGLGNGASLLIYTNIVSSFPNLYKKIIFTNTENLTFFSVSIIILLIVASLFAIVLLQEGVRRIQLLSSKQLNQVDNKDSRLINTYIPLRLNQAGVMPIILTTTVLVLPSYINNLGILPVFDITTPAFLIFSKIFYWLAYFTLILLFSSFYSTIVLNPKDISDQLQKMAVTIPGTRTGVQTTFYLKKVMKRLTILGALMLALLATLPNLIEVTLNISSLNGLSTTSLLIMAGVLVDISREVDDIIYSNIYKKNY</sequence>
<dbReference type="InterPro" id="IPR026593">
    <property type="entry name" value="SecY"/>
</dbReference>
<comment type="caution">
    <text evidence="9">Lacks conserved residue(s) required for the propagation of feature annotation.</text>
</comment>
<gene>
    <name evidence="9 12" type="primary">secY</name>
</gene>
<organism evidence="12">
    <name type="scientific">Asterionella formosa</name>
    <dbReference type="NCBI Taxonomy" id="210441"/>
    <lineage>
        <taxon>Eukaryota</taxon>
        <taxon>Sar</taxon>
        <taxon>Stramenopiles</taxon>
        <taxon>Ochrophyta</taxon>
        <taxon>Bacillariophyta</taxon>
        <taxon>Fragilariophyceae</taxon>
        <taxon>Fragilariophycidae</taxon>
        <taxon>Fragilariales</taxon>
        <taxon>Fragilariaceae</taxon>
        <taxon>Asterionella</taxon>
    </lineage>
</organism>
<name>A0A023HA75_9STRA</name>
<dbReference type="HAMAP" id="MF_01465">
    <property type="entry name" value="SecY"/>
    <property type="match status" value="1"/>
</dbReference>
<dbReference type="GO" id="GO:0009535">
    <property type="term" value="C:chloroplast thylakoid membrane"/>
    <property type="evidence" value="ECO:0007669"/>
    <property type="project" value="UniProtKB-SubCell"/>
</dbReference>
<feature type="transmembrane region" description="Helical" evidence="9">
    <location>
        <begin position="65"/>
        <end position="91"/>
    </location>
</feature>
<feature type="transmembrane region" description="Helical" evidence="9">
    <location>
        <begin position="202"/>
        <end position="223"/>
    </location>
</feature>
<feature type="transmembrane region" description="Helical" evidence="9">
    <location>
        <begin position="12"/>
        <end position="32"/>
    </location>
</feature>
<evidence type="ECO:0000256" key="6">
    <source>
        <dbReference type="ARBA" id="ARBA00022989"/>
    </source>
</evidence>
<dbReference type="GO" id="GO:0006605">
    <property type="term" value="P:protein targeting"/>
    <property type="evidence" value="ECO:0007669"/>
    <property type="project" value="UniProtKB-UniRule"/>
</dbReference>
<feature type="transmembrane region" description="Helical" evidence="9">
    <location>
        <begin position="358"/>
        <end position="376"/>
    </location>
</feature>
<dbReference type="PIRSF" id="PIRSF004557">
    <property type="entry name" value="SecY"/>
    <property type="match status" value="1"/>
</dbReference>
<protein>
    <recommendedName>
        <fullName evidence="9">Protein translocase subunit SecY</fullName>
    </recommendedName>
</protein>
<comment type="function">
    <text evidence="9">The central subunit of the protein translocation channel SecYE. Consists of two halves formed by TMs 1-5 and 6-10. These two domains form a lateral gate at the front which open onto the bilayer between TMs 2 and 7, and are clamped together by SecE at the back. The channel is closed by both a pore ring composed of hydrophobic SecY resides and a short helix (helix 2A) on the extracellular side of the membrane which forms a plug.</text>
</comment>
<dbReference type="EMBL" id="KC509519">
    <property type="protein sequence ID" value="AGH28239.1"/>
    <property type="molecule type" value="Genomic_DNA"/>
</dbReference>
<dbReference type="PRINTS" id="PR00303">
    <property type="entry name" value="SECYTRNLCASE"/>
</dbReference>
<keyword evidence="12" id="KW-0934">Plastid</keyword>
<feature type="transmembrane region" description="Helical" evidence="9">
    <location>
        <begin position="257"/>
        <end position="278"/>
    </location>
</feature>
<evidence type="ECO:0000256" key="11">
    <source>
        <dbReference type="RuleBase" id="RU004349"/>
    </source>
</evidence>
<dbReference type="InterPro" id="IPR002208">
    <property type="entry name" value="SecY/SEC61-alpha"/>
</dbReference>
<dbReference type="RefSeq" id="YP_009028689.1">
    <property type="nucleotide sequence ID" value="NC_024079.1"/>
</dbReference>
<evidence type="ECO:0000256" key="5">
    <source>
        <dbReference type="ARBA" id="ARBA00022927"/>
    </source>
</evidence>
<dbReference type="GO" id="GO:0065002">
    <property type="term" value="P:intracellular protein transmembrane transport"/>
    <property type="evidence" value="ECO:0007669"/>
    <property type="project" value="UniProtKB-UniRule"/>
</dbReference>
<keyword evidence="5 9" id="KW-0653">Protein transport</keyword>
<evidence type="ECO:0000256" key="3">
    <source>
        <dbReference type="ARBA" id="ARBA00022448"/>
    </source>
</evidence>
<dbReference type="PROSITE" id="PS00756">
    <property type="entry name" value="SECY_2"/>
    <property type="match status" value="1"/>
</dbReference>
<keyword evidence="4 9" id="KW-0812">Transmembrane</keyword>
<dbReference type="Gene3D" id="1.10.3370.10">
    <property type="entry name" value="SecY subunit domain"/>
    <property type="match status" value="1"/>
</dbReference>
<keyword evidence="7 9" id="KW-0811">Translocation</keyword>
<accession>A0A023HA75</accession>
<dbReference type="PROSITE" id="PS00755">
    <property type="entry name" value="SECY_1"/>
    <property type="match status" value="1"/>
</dbReference>
<dbReference type="InterPro" id="IPR030659">
    <property type="entry name" value="SecY_CS"/>
</dbReference>
<keyword evidence="6 9" id="KW-1133">Transmembrane helix</keyword>
<keyword evidence="3 9" id="KW-0813">Transport</keyword>
<keyword evidence="8 9" id="KW-0472">Membrane</keyword>
<comment type="similarity">
    <text evidence="2 9 11">Belongs to the SecY/SEC61-alpha family.</text>
</comment>
<keyword evidence="12" id="KW-0150">Chloroplast</keyword>
<feature type="transmembrane region" description="Helical" evidence="9">
    <location>
        <begin position="112"/>
        <end position="131"/>
    </location>
</feature>
<evidence type="ECO:0000256" key="8">
    <source>
        <dbReference type="ARBA" id="ARBA00023136"/>
    </source>
</evidence>
<dbReference type="NCBIfam" id="TIGR00967">
    <property type="entry name" value="3a0501s007"/>
    <property type="match status" value="1"/>
</dbReference>
<evidence type="ECO:0000256" key="9">
    <source>
        <dbReference type="HAMAP-Rule" id="MF_01465"/>
    </source>
</evidence>
<geneLocation type="chloroplast" evidence="12"/>